<dbReference type="PANTHER" id="PTHR47642">
    <property type="entry name" value="ATP-DEPENDENT DNA HELICASE"/>
    <property type="match status" value="1"/>
</dbReference>
<proteinExistence type="predicted"/>
<dbReference type="InterPro" id="IPR027417">
    <property type="entry name" value="P-loop_NTPase"/>
</dbReference>
<protein>
    <submittedName>
        <fullName evidence="1">Uncharacterized protein</fullName>
    </submittedName>
</protein>
<name>A0A1Y2BIB7_9FUNG</name>
<gene>
    <name evidence="1" type="ORF">BCR33DRAFT_665166</name>
</gene>
<dbReference type="SUPFAM" id="SSF52540">
    <property type="entry name" value="P-loop containing nucleoside triphosphate hydrolases"/>
    <property type="match status" value="1"/>
</dbReference>
<dbReference type="AlphaFoldDB" id="A0A1Y2BIB7"/>
<reference evidence="1 2" key="1">
    <citation type="submission" date="2016-07" db="EMBL/GenBank/DDBJ databases">
        <title>Pervasive Adenine N6-methylation of Active Genes in Fungi.</title>
        <authorList>
            <consortium name="DOE Joint Genome Institute"/>
            <person name="Mondo S.J."/>
            <person name="Dannebaum R.O."/>
            <person name="Kuo R.C."/>
            <person name="Labutti K."/>
            <person name="Haridas S."/>
            <person name="Kuo A."/>
            <person name="Salamov A."/>
            <person name="Ahrendt S.R."/>
            <person name="Lipzen A."/>
            <person name="Sullivan W."/>
            <person name="Andreopoulos W.B."/>
            <person name="Clum A."/>
            <person name="Lindquist E."/>
            <person name="Daum C."/>
            <person name="Ramamoorthy G.K."/>
            <person name="Gryganskyi A."/>
            <person name="Culley D."/>
            <person name="Magnuson J.K."/>
            <person name="James T.Y."/>
            <person name="O'Malley M.A."/>
            <person name="Stajich J.E."/>
            <person name="Spatafora J.W."/>
            <person name="Visel A."/>
            <person name="Grigoriev I.V."/>
        </authorList>
    </citation>
    <scope>NUCLEOTIDE SEQUENCE [LARGE SCALE GENOMIC DNA]</scope>
    <source>
        <strain evidence="1 2">JEL800</strain>
    </source>
</reference>
<sequence>MISARHFYQIGDIINRVYNHHSHGGFGRLNVVLFFDFRQLPPPNTGGPPLYTLEFKSQNEKLCLQDKAGQFMFNQFLLVVVLRQCMRTKGPYLQMLNQMCVGACDAASIALFRTCVIGDSSCSVSLKDAGFWPVSIITTRNKRRDDINSMGEAQFSYLSGEALTTLCSLDICIDSQKTKKFLPASIQAAVWKLSPADTDHIPGLLKLCRGLPILIKRNLSVGSGVTNGAEGTVVSWTMTEHPHFQGMQVANVIYAKLIGKYSDVVFDEILGPGIVPLVPVENYITVNVPNFGKIRILRRMHQILPNFAMSDFASQGKGRKFNIFWGEQIDRVQSLYTMASRSTDPSTTAILGHVNLQLLT</sequence>
<dbReference type="EMBL" id="MCGO01000066">
    <property type="protein sequence ID" value="ORY33835.1"/>
    <property type="molecule type" value="Genomic_DNA"/>
</dbReference>
<accession>A0A1Y2BIB7</accession>
<dbReference type="Proteomes" id="UP000193642">
    <property type="component" value="Unassembled WGS sequence"/>
</dbReference>
<organism evidence="1 2">
    <name type="scientific">Rhizoclosmatium globosum</name>
    <dbReference type="NCBI Taxonomy" id="329046"/>
    <lineage>
        <taxon>Eukaryota</taxon>
        <taxon>Fungi</taxon>
        <taxon>Fungi incertae sedis</taxon>
        <taxon>Chytridiomycota</taxon>
        <taxon>Chytridiomycota incertae sedis</taxon>
        <taxon>Chytridiomycetes</taxon>
        <taxon>Chytridiales</taxon>
        <taxon>Chytriomycetaceae</taxon>
        <taxon>Rhizoclosmatium</taxon>
    </lineage>
</organism>
<evidence type="ECO:0000313" key="2">
    <source>
        <dbReference type="Proteomes" id="UP000193642"/>
    </source>
</evidence>
<dbReference type="PANTHER" id="PTHR47642:SF6">
    <property type="entry name" value="ATP-DEPENDENT DNA HELICASE"/>
    <property type="match status" value="1"/>
</dbReference>
<feature type="non-terminal residue" evidence="1">
    <location>
        <position position="360"/>
    </location>
</feature>
<dbReference type="InterPro" id="IPR051055">
    <property type="entry name" value="PIF1_helicase"/>
</dbReference>
<dbReference type="OrthoDB" id="3247165at2759"/>
<keyword evidence="2" id="KW-1185">Reference proteome</keyword>
<evidence type="ECO:0000313" key="1">
    <source>
        <dbReference type="EMBL" id="ORY33835.1"/>
    </source>
</evidence>
<comment type="caution">
    <text evidence="1">The sequence shown here is derived from an EMBL/GenBank/DDBJ whole genome shotgun (WGS) entry which is preliminary data.</text>
</comment>